<dbReference type="SUPFAM" id="SSF51735">
    <property type="entry name" value="NAD(P)-binding Rossmann-fold domains"/>
    <property type="match status" value="1"/>
</dbReference>
<dbReference type="Proteomes" id="UP000248423">
    <property type="component" value="Unassembled WGS sequence"/>
</dbReference>
<accession>A0A319DZD4</accession>
<protein>
    <submittedName>
        <fullName evidence="1">Uncharacterized protein</fullName>
    </submittedName>
</protein>
<dbReference type="STRING" id="1448318.A0A319DZD4"/>
<evidence type="ECO:0000313" key="1">
    <source>
        <dbReference type="EMBL" id="PYI03162.1"/>
    </source>
</evidence>
<organism evidence="1 2">
    <name type="scientific">Aspergillus sclerotiicarbonarius (strain CBS 121057 / IBT 28362)</name>
    <dbReference type="NCBI Taxonomy" id="1448318"/>
    <lineage>
        <taxon>Eukaryota</taxon>
        <taxon>Fungi</taxon>
        <taxon>Dikarya</taxon>
        <taxon>Ascomycota</taxon>
        <taxon>Pezizomycotina</taxon>
        <taxon>Eurotiomycetes</taxon>
        <taxon>Eurotiomycetidae</taxon>
        <taxon>Eurotiales</taxon>
        <taxon>Aspergillaceae</taxon>
        <taxon>Aspergillus</taxon>
        <taxon>Aspergillus subgen. Circumdati</taxon>
    </lineage>
</organism>
<proteinExistence type="predicted"/>
<name>A0A319DZD4_ASPSB</name>
<dbReference type="PANTHER" id="PTHR14097:SF9">
    <property type="entry name" value="EPIMERASE, PUTATIVE (AFU_ORTHOLOGUE AFUA_8G07320)-RELATED"/>
    <property type="match status" value="1"/>
</dbReference>
<dbReference type="OrthoDB" id="3535423at2759"/>
<dbReference type="EMBL" id="KZ826384">
    <property type="protein sequence ID" value="PYI03162.1"/>
    <property type="molecule type" value="Genomic_DNA"/>
</dbReference>
<dbReference type="AlphaFoldDB" id="A0A319DZD4"/>
<sequence>MKIILVGSTGFIGQQILTQCLHNPSITSIIALSRRALPATVSSNPKLTVRIHDDFLTYPAPLIDDLKGAEACIWALGNNRSDPTTSRRINIEYTMAAIRTFDQHLTPATPQGRFRFVYVSGGMAERDQDRSLWVAGGLRKIRGQVENELIAYERSSEGGVEVYIARPAMVLSRGWSVRTVVFGLGPSIWVDVLGRVLVDVAVRGGGGGGDGERVLENERLGNWDLN</sequence>
<reference evidence="1 2" key="1">
    <citation type="submission" date="2018-02" db="EMBL/GenBank/DDBJ databases">
        <title>The genomes of Aspergillus section Nigri reveals drivers in fungal speciation.</title>
        <authorList>
            <consortium name="DOE Joint Genome Institute"/>
            <person name="Vesth T.C."/>
            <person name="Nybo J."/>
            <person name="Theobald S."/>
            <person name="Brandl J."/>
            <person name="Frisvad J.C."/>
            <person name="Nielsen K.F."/>
            <person name="Lyhne E.K."/>
            <person name="Kogle M.E."/>
            <person name="Kuo A."/>
            <person name="Riley R."/>
            <person name="Clum A."/>
            <person name="Nolan M."/>
            <person name="Lipzen A."/>
            <person name="Salamov A."/>
            <person name="Henrissat B."/>
            <person name="Wiebenga A."/>
            <person name="De vries R.P."/>
            <person name="Grigoriev I.V."/>
            <person name="Mortensen U.H."/>
            <person name="Andersen M.R."/>
            <person name="Baker S.E."/>
        </authorList>
    </citation>
    <scope>NUCLEOTIDE SEQUENCE [LARGE SCALE GENOMIC DNA]</scope>
    <source>
        <strain evidence="1 2">CBS 121057</strain>
    </source>
</reference>
<evidence type="ECO:0000313" key="2">
    <source>
        <dbReference type="Proteomes" id="UP000248423"/>
    </source>
</evidence>
<gene>
    <name evidence="1" type="ORF">BO78DRAFT_375696</name>
</gene>
<dbReference type="Gene3D" id="3.40.50.720">
    <property type="entry name" value="NAD(P)-binding Rossmann-like Domain"/>
    <property type="match status" value="1"/>
</dbReference>
<dbReference type="VEuPathDB" id="FungiDB:BO78DRAFT_375696"/>
<dbReference type="InterPro" id="IPR036291">
    <property type="entry name" value="NAD(P)-bd_dom_sf"/>
</dbReference>
<keyword evidence="2" id="KW-1185">Reference proteome</keyword>
<dbReference type="PANTHER" id="PTHR14097">
    <property type="entry name" value="OXIDOREDUCTASE HTATIP2"/>
    <property type="match status" value="1"/>
</dbReference>